<protein>
    <submittedName>
        <fullName evidence="1">Uncharacterized protein</fullName>
    </submittedName>
</protein>
<comment type="caution">
    <text evidence="1">The sequence shown here is derived from an EMBL/GenBank/DDBJ whole genome shotgun (WGS) entry which is preliminary data.</text>
</comment>
<accession>A0A2P5D3X9</accession>
<gene>
    <name evidence="1" type="ORF">TorRG33x02_263130</name>
</gene>
<evidence type="ECO:0000313" key="2">
    <source>
        <dbReference type="Proteomes" id="UP000237000"/>
    </source>
</evidence>
<keyword evidence="2" id="KW-1185">Reference proteome</keyword>
<name>A0A2P5D3X9_TREOI</name>
<dbReference type="AlphaFoldDB" id="A0A2P5D3X9"/>
<dbReference type="Proteomes" id="UP000237000">
    <property type="component" value="Unassembled WGS sequence"/>
</dbReference>
<organism evidence="1 2">
    <name type="scientific">Trema orientale</name>
    <name type="common">Charcoal tree</name>
    <name type="synonym">Celtis orientalis</name>
    <dbReference type="NCBI Taxonomy" id="63057"/>
    <lineage>
        <taxon>Eukaryota</taxon>
        <taxon>Viridiplantae</taxon>
        <taxon>Streptophyta</taxon>
        <taxon>Embryophyta</taxon>
        <taxon>Tracheophyta</taxon>
        <taxon>Spermatophyta</taxon>
        <taxon>Magnoliopsida</taxon>
        <taxon>eudicotyledons</taxon>
        <taxon>Gunneridae</taxon>
        <taxon>Pentapetalae</taxon>
        <taxon>rosids</taxon>
        <taxon>fabids</taxon>
        <taxon>Rosales</taxon>
        <taxon>Cannabaceae</taxon>
        <taxon>Trema</taxon>
    </lineage>
</organism>
<proteinExistence type="predicted"/>
<dbReference type="InParanoid" id="A0A2P5D3X9"/>
<evidence type="ECO:0000313" key="1">
    <source>
        <dbReference type="EMBL" id="PON67993.1"/>
    </source>
</evidence>
<reference evidence="2" key="1">
    <citation type="submission" date="2016-06" db="EMBL/GenBank/DDBJ databases">
        <title>Parallel loss of symbiosis genes in relatives of nitrogen-fixing non-legume Parasponia.</title>
        <authorList>
            <person name="Van Velzen R."/>
            <person name="Holmer R."/>
            <person name="Bu F."/>
            <person name="Rutten L."/>
            <person name="Van Zeijl A."/>
            <person name="Liu W."/>
            <person name="Santuari L."/>
            <person name="Cao Q."/>
            <person name="Sharma T."/>
            <person name="Shen D."/>
            <person name="Roswanjaya Y."/>
            <person name="Wardhani T."/>
            <person name="Kalhor M.S."/>
            <person name="Jansen J."/>
            <person name="Van den Hoogen J."/>
            <person name="Gungor B."/>
            <person name="Hartog M."/>
            <person name="Hontelez J."/>
            <person name="Verver J."/>
            <person name="Yang W.-C."/>
            <person name="Schijlen E."/>
            <person name="Repin R."/>
            <person name="Schilthuizen M."/>
            <person name="Schranz E."/>
            <person name="Heidstra R."/>
            <person name="Miyata K."/>
            <person name="Fedorova E."/>
            <person name="Kohlen W."/>
            <person name="Bisseling T."/>
            <person name="Smit S."/>
            <person name="Geurts R."/>
        </authorList>
    </citation>
    <scope>NUCLEOTIDE SEQUENCE [LARGE SCALE GENOMIC DNA]</scope>
    <source>
        <strain evidence="2">cv. RG33-2</strain>
    </source>
</reference>
<dbReference type="EMBL" id="JXTC01000299">
    <property type="protein sequence ID" value="PON67993.1"/>
    <property type="molecule type" value="Genomic_DNA"/>
</dbReference>
<sequence>MIRSDIARLDAKIKSLMQQRDVTSVPRGSDSHGDLRISNSDNDYSRMYYMIPPILDDENIETE</sequence>